<proteinExistence type="predicted"/>
<evidence type="ECO:0000313" key="1">
    <source>
        <dbReference type="EMBL" id="NRT87266.1"/>
    </source>
</evidence>
<sequence length="73" mass="8497">MEQIGLYSPDIIICCGRGTGKNADLLYENVFQVEGKESKLSTWQPPIEGYNYFYVQLDGDEKKYQLYHFIIPK</sequence>
<accession>A0AAX0AWK4</accession>
<dbReference type="AlphaFoldDB" id="A0AAX0AWK4"/>
<comment type="caution">
    <text evidence="1">The sequence shown here is derived from an EMBL/GenBank/DDBJ whole genome shotgun (WGS) entry which is preliminary data.</text>
</comment>
<name>A0AAX0AWK4_CLOBE</name>
<gene>
    <name evidence="1" type="ORF">B0H41_000945</name>
</gene>
<organism evidence="1 2">
    <name type="scientific">Clostridium beijerinckii</name>
    <name type="common">Clostridium MP</name>
    <dbReference type="NCBI Taxonomy" id="1520"/>
    <lineage>
        <taxon>Bacteria</taxon>
        <taxon>Bacillati</taxon>
        <taxon>Bacillota</taxon>
        <taxon>Clostridia</taxon>
        <taxon>Eubacteriales</taxon>
        <taxon>Clostridiaceae</taxon>
        <taxon>Clostridium</taxon>
    </lineage>
</organism>
<protein>
    <submittedName>
        <fullName evidence="1">Uncharacterized protein</fullName>
    </submittedName>
</protein>
<reference evidence="1" key="1">
    <citation type="submission" date="2020-05" db="EMBL/GenBank/DDBJ databases">
        <authorList>
            <person name="Brown S."/>
            <person name="Huntemann M."/>
            <person name="Clum A."/>
            <person name="Spunde A."/>
            <person name="Palaniappan K."/>
            <person name="Ritter S."/>
            <person name="Mikhailova N."/>
            <person name="Chen I.-M."/>
            <person name="Stamatis D."/>
            <person name="Reddy T."/>
            <person name="O'Malley R."/>
            <person name="Daum C."/>
            <person name="Shapiro N."/>
            <person name="Ivanova N."/>
            <person name="Kyrpides N."/>
            <person name="Woyke T."/>
        </authorList>
    </citation>
    <scope>NUCLEOTIDE SEQUENCE</scope>
    <source>
        <strain evidence="1">DJ080</strain>
    </source>
</reference>
<dbReference type="EMBL" id="JABSWW010000001">
    <property type="protein sequence ID" value="NRT87266.1"/>
    <property type="molecule type" value="Genomic_DNA"/>
</dbReference>
<reference evidence="1" key="2">
    <citation type="journal article" date="2022" name="Nat. Biotechnol.">
        <title>Carbon-negative production of acetone and isopropanol by gas fermentation at industrial pilot scale.</title>
        <authorList>
            <person name="Liew F.E."/>
            <person name="Nogle R."/>
            <person name="Abdalla T."/>
            <person name="Rasor B.J."/>
            <person name="Canter C."/>
            <person name="Jensen R.O."/>
            <person name="Wang L."/>
            <person name="Strutz J."/>
            <person name="Chirania P."/>
            <person name="De Tissera S."/>
            <person name="Mueller A.P."/>
            <person name="Ruan Z."/>
            <person name="Gao A."/>
            <person name="Tran L."/>
            <person name="Engle N.L."/>
            <person name="Bromley J.C."/>
            <person name="Daniell J."/>
            <person name="Conrado R."/>
            <person name="Tschaplinski T.J."/>
            <person name="Giannone R.J."/>
            <person name="Hettich R.L."/>
            <person name="Karim A.S."/>
            <person name="Simpson S.D."/>
            <person name="Brown S.D."/>
            <person name="Leang C."/>
            <person name="Jewett M.C."/>
            <person name="Kopke M."/>
        </authorList>
    </citation>
    <scope>NUCLEOTIDE SEQUENCE</scope>
    <source>
        <strain evidence="1">DJ080</strain>
    </source>
</reference>
<dbReference type="Proteomes" id="UP001193748">
    <property type="component" value="Unassembled WGS sequence"/>
</dbReference>
<evidence type="ECO:0000313" key="2">
    <source>
        <dbReference type="Proteomes" id="UP001193748"/>
    </source>
</evidence>